<dbReference type="PANTHER" id="PTHR48016:SF29">
    <property type="entry name" value="MITOGEN-ACTIVATED PROTEIN KINASE KINASE KINASE 1-RELATED"/>
    <property type="match status" value="1"/>
</dbReference>
<dbReference type="PROSITE" id="PS00108">
    <property type="entry name" value="PROTEIN_KINASE_ST"/>
    <property type="match status" value="1"/>
</dbReference>
<dbReference type="OrthoDB" id="4062651at2759"/>
<dbReference type="Proteomes" id="UP000799118">
    <property type="component" value="Unassembled WGS sequence"/>
</dbReference>
<keyword evidence="3" id="KW-0547">Nucleotide-binding</keyword>
<dbReference type="Pfam" id="PF07714">
    <property type="entry name" value="PK_Tyr_Ser-Thr"/>
    <property type="match status" value="1"/>
</dbReference>
<evidence type="ECO:0000256" key="5">
    <source>
        <dbReference type="ARBA" id="ARBA00022840"/>
    </source>
</evidence>
<dbReference type="InterPro" id="IPR001245">
    <property type="entry name" value="Ser-Thr/Tyr_kinase_cat_dom"/>
</dbReference>
<dbReference type="EMBL" id="ML769795">
    <property type="protein sequence ID" value="KAE9387519.1"/>
    <property type="molecule type" value="Genomic_DNA"/>
</dbReference>
<dbReference type="InterPro" id="IPR008271">
    <property type="entry name" value="Ser/Thr_kinase_AS"/>
</dbReference>
<evidence type="ECO:0000313" key="8">
    <source>
        <dbReference type="Proteomes" id="UP000799118"/>
    </source>
</evidence>
<dbReference type="GO" id="GO:0004709">
    <property type="term" value="F:MAP kinase kinase kinase activity"/>
    <property type="evidence" value="ECO:0007669"/>
    <property type="project" value="TreeGrafter"/>
</dbReference>
<dbReference type="InterPro" id="IPR000719">
    <property type="entry name" value="Prot_kinase_dom"/>
</dbReference>
<dbReference type="GO" id="GO:0005524">
    <property type="term" value="F:ATP binding"/>
    <property type="evidence" value="ECO:0007669"/>
    <property type="project" value="UniProtKB-KW"/>
</dbReference>
<evidence type="ECO:0000256" key="1">
    <source>
        <dbReference type="ARBA" id="ARBA00022527"/>
    </source>
</evidence>
<evidence type="ECO:0000259" key="6">
    <source>
        <dbReference type="PROSITE" id="PS50011"/>
    </source>
</evidence>
<sequence>FSQEALVWSQLKHPNVLPFLGTNVELFPESYCLTLPWCSNGNVMDYLRTHPEVNKMGIAITSQISNIFKGLAYLHTQNPPVVHGDLKGANILVSDLGQCYLADFGLAGMMSTLQTLSSTGDGTRGSTRWMAPELLDYRTHSRPSTSTDMYSLGCTVFEIVTGAPPFSEIKLDYAVFNQVINGYRPSRPAEGFSDGLWGAVEKCWVNPNDRQSVTGFIDELWTSPPIALLGHACLDLSKVGNISRQTYCFPLHFTLSHQALIFVFEEQSPR</sequence>
<dbReference type="SUPFAM" id="SSF56112">
    <property type="entry name" value="Protein kinase-like (PK-like)"/>
    <property type="match status" value="1"/>
</dbReference>
<feature type="domain" description="Protein kinase" evidence="6">
    <location>
        <begin position="1"/>
        <end position="222"/>
    </location>
</feature>
<keyword evidence="1" id="KW-0723">Serine/threonine-protein kinase</keyword>
<keyword evidence="4 7" id="KW-0418">Kinase</keyword>
<keyword evidence="8" id="KW-1185">Reference proteome</keyword>
<dbReference type="PROSITE" id="PS50011">
    <property type="entry name" value="PROTEIN_KINASE_DOM"/>
    <property type="match status" value="1"/>
</dbReference>
<dbReference type="GO" id="GO:0005737">
    <property type="term" value="C:cytoplasm"/>
    <property type="evidence" value="ECO:0007669"/>
    <property type="project" value="TreeGrafter"/>
</dbReference>
<evidence type="ECO:0000313" key="7">
    <source>
        <dbReference type="EMBL" id="KAE9387519.1"/>
    </source>
</evidence>
<dbReference type="AlphaFoldDB" id="A0A6A4GP13"/>
<dbReference type="PANTHER" id="PTHR48016">
    <property type="entry name" value="MAP KINASE KINASE KINASE SSK2-RELATED-RELATED"/>
    <property type="match status" value="1"/>
</dbReference>
<dbReference type="Gene3D" id="1.10.510.10">
    <property type="entry name" value="Transferase(Phosphotransferase) domain 1"/>
    <property type="match status" value="1"/>
</dbReference>
<keyword evidence="2" id="KW-0808">Transferase</keyword>
<accession>A0A6A4GP13</accession>
<evidence type="ECO:0000256" key="2">
    <source>
        <dbReference type="ARBA" id="ARBA00022679"/>
    </source>
</evidence>
<feature type="non-terminal residue" evidence="7">
    <location>
        <position position="1"/>
    </location>
</feature>
<evidence type="ECO:0000256" key="4">
    <source>
        <dbReference type="ARBA" id="ARBA00022777"/>
    </source>
</evidence>
<keyword evidence="5" id="KW-0067">ATP-binding</keyword>
<reference evidence="7" key="1">
    <citation type="journal article" date="2019" name="Environ. Microbiol.">
        <title>Fungal ecological strategies reflected in gene transcription - a case study of two litter decomposers.</title>
        <authorList>
            <person name="Barbi F."/>
            <person name="Kohler A."/>
            <person name="Barry K."/>
            <person name="Baskaran P."/>
            <person name="Daum C."/>
            <person name="Fauchery L."/>
            <person name="Ihrmark K."/>
            <person name="Kuo A."/>
            <person name="LaButti K."/>
            <person name="Lipzen A."/>
            <person name="Morin E."/>
            <person name="Grigoriev I.V."/>
            <person name="Henrissat B."/>
            <person name="Lindahl B."/>
            <person name="Martin F."/>
        </authorList>
    </citation>
    <scope>NUCLEOTIDE SEQUENCE</scope>
    <source>
        <strain evidence="7">JB14</strain>
    </source>
</reference>
<proteinExistence type="predicted"/>
<dbReference type="InterPro" id="IPR011009">
    <property type="entry name" value="Kinase-like_dom_sf"/>
</dbReference>
<evidence type="ECO:0000256" key="3">
    <source>
        <dbReference type="ARBA" id="ARBA00022741"/>
    </source>
</evidence>
<protein>
    <submittedName>
        <fullName evidence="7">Kinase-like protein</fullName>
    </submittedName>
</protein>
<gene>
    <name evidence="7" type="ORF">BT96DRAFT_837515</name>
</gene>
<dbReference type="SMART" id="SM00220">
    <property type="entry name" value="S_TKc"/>
    <property type="match status" value="1"/>
</dbReference>
<dbReference type="InterPro" id="IPR050538">
    <property type="entry name" value="MAP_kinase_kinase_kinase"/>
</dbReference>
<organism evidence="7 8">
    <name type="scientific">Gymnopus androsaceus JB14</name>
    <dbReference type="NCBI Taxonomy" id="1447944"/>
    <lineage>
        <taxon>Eukaryota</taxon>
        <taxon>Fungi</taxon>
        <taxon>Dikarya</taxon>
        <taxon>Basidiomycota</taxon>
        <taxon>Agaricomycotina</taxon>
        <taxon>Agaricomycetes</taxon>
        <taxon>Agaricomycetidae</taxon>
        <taxon>Agaricales</taxon>
        <taxon>Marasmiineae</taxon>
        <taxon>Omphalotaceae</taxon>
        <taxon>Gymnopus</taxon>
    </lineage>
</organism>
<name>A0A6A4GP13_9AGAR</name>